<evidence type="ECO:0000313" key="3">
    <source>
        <dbReference type="Proteomes" id="UP000784294"/>
    </source>
</evidence>
<comment type="caution">
    <text evidence="2">The sequence shown here is derived from an EMBL/GenBank/DDBJ whole genome shotgun (WGS) entry which is preliminary data.</text>
</comment>
<dbReference type="AlphaFoldDB" id="A0A448WSV0"/>
<dbReference type="Proteomes" id="UP000784294">
    <property type="component" value="Unassembled WGS sequence"/>
</dbReference>
<reference evidence="2" key="1">
    <citation type="submission" date="2018-11" db="EMBL/GenBank/DDBJ databases">
        <authorList>
            <consortium name="Pathogen Informatics"/>
        </authorList>
    </citation>
    <scope>NUCLEOTIDE SEQUENCE</scope>
</reference>
<keyword evidence="1" id="KW-1133">Transmembrane helix</keyword>
<evidence type="ECO:0000256" key="1">
    <source>
        <dbReference type="SAM" id="Phobius"/>
    </source>
</evidence>
<feature type="transmembrane region" description="Helical" evidence="1">
    <location>
        <begin position="6"/>
        <end position="27"/>
    </location>
</feature>
<name>A0A448WSV0_9PLAT</name>
<evidence type="ECO:0000313" key="2">
    <source>
        <dbReference type="EMBL" id="VEL19360.1"/>
    </source>
</evidence>
<sequence length="80" mass="9299">MISASMSLAISLSVVRMMAVLLHILYLNQGKRNLLNFLTKSSQWLLLQITPSRASLQLERVSLFLYQKEFSQRLSERSWL</sequence>
<accession>A0A448WSV0</accession>
<protein>
    <submittedName>
        <fullName evidence="2">Uncharacterized protein</fullName>
    </submittedName>
</protein>
<proteinExistence type="predicted"/>
<gene>
    <name evidence="2" type="ORF">PXEA_LOCUS12800</name>
</gene>
<keyword evidence="1" id="KW-0812">Transmembrane</keyword>
<keyword evidence="3" id="KW-1185">Reference proteome</keyword>
<organism evidence="2 3">
    <name type="scientific">Protopolystoma xenopodis</name>
    <dbReference type="NCBI Taxonomy" id="117903"/>
    <lineage>
        <taxon>Eukaryota</taxon>
        <taxon>Metazoa</taxon>
        <taxon>Spiralia</taxon>
        <taxon>Lophotrochozoa</taxon>
        <taxon>Platyhelminthes</taxon>
        <taxon>Monogenea</taxon>
        <taxon>Polyopisthocotylea</taxon>
        <taxon>Polystomatidea</taxon>
        <taxon>Polystomatidae</taxon>
        <taxon>Protopolystoma</taxon>
    </lineage>
</organism>
<dbReference type="EMBL" id="CAAALY010041296">
    <property type="protein sequence ID" value="VEL19360.1"/>
    <property type="molecule type" value="Genomic_DNA"/>
</dbReference>
<keyword evidence="1" id="KW-0472">Membrane</keyword>